<keyword evidence="2" id="KW-1185">Reference proteome</keyword>
<sequence length="59" mass="6598">MLLKKTMVRFGSMFLSAHLAHVFKTLAYAMGLSTSSYSVSPLSNDPLLTFMAKVFIHQM</sequence>
<dbReference type="Proteomes" id="UP000215914">
    <property type="component" value="Unassembled WGS sequence"/>
</dbReference>
<comment type="caution">
    <text evidence="1">The sequence shown here is derived from an EMBL/GenBank/DDBJ whole genome shotgun (WGS) entry which is preliminary data.</text>
</comment>
<reference evidence="1" key="1">
    <citation type="journal article" date="2017" name="Nature">
        <title>The sunflower genome provides insights into oil metabolism, flowering and Asterid evolution.</title>
        <authorList>
            <person name="Badouin H."/>
            <person name="Gouzy J."/>
            <person name="Grassa C.J."/>
            <person name="Murat F."/>
            <person name="Staton S.E."/>
            <person name="Cottret L."/>
            <person name="Lelandais-Briere C."/>
            <person name="Owens G.L."/>
            <person name="Carrere S."/>
            <person name="Mayjonade B."/>
            <person name="Legrand L."/>
            <person name="Gill N."/>
            <person name="Kane N.C."/>
            <person name="Bowers J.E."/>
            <person name="Hubner S."/>
            <person name="Bellec A."/>
            <person name="Berard A."/>
            <person name="Berges H."/>
            <person name="Blanchet N."/>
            <person name="Boniface M.C."/>
            <person name="Brunel D."/>
            <person name="Catrice O."/>
            <person name="Chaidir N."/>
            <person name="Claudel C."/>
            <person name="Donnadieu C."/>
            <person name="Faraut T."/>
            <person name="Fievet G."/>
            <person name="Helmstetter N."/>
            <person name="King M."/>
            <person name="Knapp S.J."/>
            <person name="Lai Z."/>
            <person name="Le Paslier M.C."/>
            <person name="Lippi Y."/>
            <person name="Lorenzon L."/>
            <person name="Mandel J.R."/>
            <person name="Marage G."/>
            <person name="Marchand G."/>
            <person name="Marquand E."/>
            <person name="Bret-Mestries E."/>
            <person name="Morien E."/>
            <person name="Nambeesan S."/>
            <person name="Nguyen T."/>
            <person name="Pegot-Espagnet P."/>
            <person name="Pouilly N."/>
            <person name="Raftis F."/>
            <person name="Sallet E."/>
            <person name="Schiex T."/>
            <person name="Thomas J."/>
            <person name="Vandecasteele C."/>
            <person name="Vares D."/>
            <person name="Vear F."/>
            <person name="Vautrin S."/>
            <person name="Crespi M."/>
            <person name="Mangin B."/>
            <person name="Burke J.M."/>
            <person name="Salse J."/>
            <person name="Munos S."/>
            <person name="Vincourt P."/>
            <person name="Rieseberg L.H."/>
            <person name="Langlade N.B."/>
        </authorList>
    </citation>
    <scope>NUCLEOTIDE SEQUENCE</scope>
    <source>
        <tissue evidence="1">Leaves</tissue>
    </source>
</reference>
<proteinExistence type="predicted"/>
<accession>A0A9K3NH49</accession>
<evidence type="ECO:0000313" key="2">
    <source>
        <dbReference type="Proteomes" id="UP000215914"/>
    </source>
</evidence>
<gene>
    <name evidence="1" type="ORF">HanXRQr2_Chr07g0312891</name>
</gene>
<dbReference type="EMBL" id="MNCJ02000322">
    <property type="protein sequence ID" value="KAF5800166.1"/>
    <property type="molecule type" value="Genomic_DNA"/>
</dbReference>
<organism evidence="1 2">
    <name type="scientific">Helianthus annuus</name>
    <name type="common">Common sunflower</name>
    <dbReference type="NCBI Taxonomy" id="4232"/>
    <lineage>
        <taxon>Eukaryota</taxon>
        <taxon>Viridiplantae</taxon>
        <taxon>Streptophyta</taxon>
        <taxon>Embryophyta</taxon>
        <taxon>Tracheophyta</taxon>
        <taxon>Spermatophyta</taxon>
        <taxon>Magnoliopsida</taxon>
        <taxon>eudicotyledons</taxon>
        <taxon>Gunneridae</taxon>
        <taxon>Pentapetalae</taxon>
        <taxon>asterids</taxon>
        <taxon>campanulids</taxon>
        <taxon>Asterales</taxon>
        <taxon>Asteraceae</taxon>
        <taxon>Asteroideae</taxon>
        <taxon>Heliantheae alliance</taxon>
        <taxon>Heliantheae</taxon>
        <taxon>Helianthus</taxon>
    </lineage>
</organism>
<dbReference type="AlphaFoldDB" id="A0A9K3NH49"/>
<name>A0A9K3NH49_HELAN</name>
<dbReference type="Gramene" id="mRNA:HanXRQr2_Chr07g0312891">
    <property type="protein sequence ID" value="mRNA:HanXRQr2_Chr07g0312891"/>
    <property type="gene ID" value="HanXRQr2_Chr07g0312891"/>
</dbReference>
<evidence type="ECO:0000313" key="1">
    <source>
        <dbReference type="EMBL" id="KAF5800166.1"/>
    </source>
</evidence>
<protein>
    <submittedName>
        <fullName evidence="1">Uncharacterized protein</fullName>
    </submittedName>
</protein>
<reference evidence="1" key="2">
    <citation type="submission" date="2020-06" db="EMBL/GenBank/DDBJ databases">
        <title>Helianthus annuus Genome sequencing and assembly Release 2.</title>
        <authorList>
            <person name="Gouzy J."/>
            <person name="Langlade N."/>
            <person name="Munos S."/>
        </authorList>
    </citation>
    <scope>NUCLEOTIDE SEQUENCE</scope>
    <source>
        <tissue evidence="1">Leaves</tissue>
    </source>
</reference>